<keyword evidence="2" id="KW-0812">Transmembrane</keyword>
<dbReference type="SUPFAM" id="SSF49299">
    <property type="entry name" value="PKD domain"/>
    <property type="match status" value="2"/>
</dbReference>
<evidence type="ECO:0000256" key="6">
    <source>
        <dbReference type="SAM" id="MobiDB-lite"/>
    </source>
</evidence>
<name>A0AAE0VX35_9BIVA</name>
<dbReference type="InterPro" id="IPR002859">
    <property type="entry name" value="PKD/REJ-like"/>
</dbReference>
<evidence type="ECO:0000313" key="9">
    <source>
        <dbReference type="Proteomes" id="UP001195483"/>
    </source>
</evidence>
<evidence type="ECO:0000256" key="1">
    <source>
        <dbReference type="ARBA" id="ARBA00004370"/>
    </source>
</evidence>
<proteinExistence type="predicted"/>
<dbReference type="Proteomes" id="UP001195483">
    <property type="component" value="Unassembled WGS sequence"/>
</dbReference>
<reference evidence="8" key="1">
    <citation type="journal article" date="2021" name="Genome Biol. Evol.">
        <title>A High-Quality Reference Genome for a Parasitic Bivalve with Doubly Uniparental Inheritance (Bivalvia: Unionida).</title>
        <authorList>
            <person name="Smith C.H."/>
        </authorList>
    </citation>
    <scope>NUCLEOTIDE SEQUENCE</scope>
    <source>
        <strain evidence="8">CHS0354</strain>
    </source>
</reference>
<feature type="compositionally biased region" description="Polar residues" evidence="6">
    <location>
        <begin position="545"/>
        <end position="556"/>
    </location>
</feature>
<evidence type="ECO:0000313" key="8">
    <source>
        <dbReference type="EMBL" id="KAK3592412.1"/>
    </source>
</evidence>
<comment type="subcellular location">
    <subcellularLocation>
        <location evidence="1">Membrane</location>
    </subcellularLocation>
</comment>
<dbReference type="InterPro" id="IPR035986">
    <property type="entry name" value="PKD_dom_sf"/>
</dbReference>
<evidence type="ECO:0000256" key="5">
    <source>
        <dbReference type="ARBA" id="ARBA00023136"/>
    </source>
</evidence>
<reference evidence="8" key="2">
    <citation type="journal article" date="2021" name="Genome Biol. Evol.">
        <title>Developing a high-quality reference genome for a parasitic bivalve with doubly uniparental inheritance (Bivalvia: Unionida).</title>
        <authorList>
            <person name="Smith C.H."/>
        </authorList>
    </citation>
    <scope>NUCLEOTIDE SEQUENCE</scope>
    <source>
        <strain evidence="8">CHS0354</strain>
        <tissue evidence="8">Mantle</tissue>
    </source>
</reference>
<dbReference type="GO" id="GO:0006816">
    <property type="term" value="P:calcium ion transport"/>
    <property type="evidence" value="ECO:0007669"/>
    <property type="project" value="TreeGrafter"/>
</dbReference>
<keyword evidence="9" id="KW-1185">Reference proteome</keyword>
<protein>
    <recommendedName>
        <fullName evidence="7">PKD/REJ-like domain-containing protein</fullName>
    </recommendedName>
</protein>
<dbReference type="CDD" id="cd06587">
    <property type="entry name" value="VOC"/>
    <property type="match status" value="1"/>
</dbReference>
<evidence type="ECO:0000256" key="2">
    <source>
        <dbReference type="ARBA" id="ARBA00022692"/>
    </source>
</evidence>
<dbReference type="GO" id="GO:0005261">
    <property type="term" value="F:monoatomic cation channel activity"/>
    <property type="evidence" value="ECO:0007669"/>
    <property type="project" value="TreeGrafter"/>
</dbReference>
<organism evidence="8 9">
    <name type="scientific">Potamilus streckersoni</name>
    <dbReference type="NCBI Taxonomy" id="2493646"/>
    <lineage>
        <taxon>Eukaryota</taxon>
        <taxon>Metazoa</taxon>
        <taxon>Spiralia</taxon>
        <taxon>Lophotrochozoa</taxon>
        <taxon>Mollusca</taxon>
        <taxon>Bivalvia</taxon>
        <taxon>Autobranchia</taxon>
        <taxon>Heteroconchia</taxon>
        <taxon>Palaeoheterodonta</taxon>
        <taxon>Unionida</taxon>
        <taxon>Unionoidea</taxon>
        <taxon>Unionidae</taxon>
        <taxon>Ambleminae</taxon>
        <taxon>Lampsilini</taxon>
        <taxon>Potamilus</taxon>
    </lineage>
</organism>
<evidence type="ECO:0000256" key="3">
    <source>
        <dbReference type="ARBA" id="ARBA00022737"/>
    </source>
</evidence>
<evidence type="ECO:0000259" key="7">
    <source>
        <dbReference type="Pfam" id="PF02010"/>
    </source>
</evidence>
<dbReference type="GO" id="GO:0005886">
    <property type="term" value="C:plasma membrane"/>
    <property type="evidence" value="ECO:0007669"/>
    <property type="project" value="TreeGrafter"/>
</dbReference>
<dbReference type="PANTHER" id="PTHR46730:SF1">
    <property type="entry name" value="PLAT DOMAIN-CONTAINING PROTEIN"/>
    <property type="match status" value="1"/>
</dbReference>
<keyword evidence="3" id="KW-0677">Repeat</keyword>
<keyword evidence="5" id="KW-0472">Membrane</keyword>
<reference evidence="8" key="3">
    <citation type="submission" date="2023-05" db="EMBL/GenBank/DDBJ databases">
        <authorList>
            <person name="Smith C.H."/>
        </authorList>
    </citation>
    <scope>NUCLEOTIDE SEQUENCE</scope>
    <source>
        <strain evidence="8">CHS0354</strain>
        <tissue evidence="8">Mantle</tissue>
    </source>
</reference>
<feature type="domain" description="PKD/REJ-like" evidence="7">
    <location>
        <begin position="715"/>
        <end position="947"/>
    </location>
</feature>
<evidence type="ECO:0000256" key="4">
    <source>
        <dbReference type="ARBA" id="ARBA00022989"/>
    </source>
</evidence>
<keyword evidence="4" id="KW-1133">Transmembrane helix</keyword>
<gene>
    <name evidence="8" type="ORF">CHS0354_004036</name>
</gene>
<dbReference type="PANTHER" id="PTHR46730">
    <property type="entry name" value="POLYCYSTIN-1"/>
    <property type="match status" value="1"/>
</dbReference>
<accession>A0AAE0VX35</accession>
<dbReference type="Pfam" id="PF02010">
    <property type="entry name" value="REJ"/>
    <property type="match status" value="1"/>
</dbReference>
<comment type="caution">
    <text evidence="8">The sequence shown here is derived from an EMBL/GenBank/DDBJ whole genome shotgun (WGS) entry which is preliminary data.</text>
</comment>
<dbReference type="EMBL" id="JAEAOA010000313">
    <property type="protein sequence ID" value="KAK3592412.1"/>
    <property type="molecule type" value="Genomic_DNA"/>
</dbReference>
<sequence length="987" mass="110522">MSSDKNICSSQGKWQTYIASCLIVNPLGDSTYGLNISVEKINPWSYVKPNETIVIWIKPNFKLPLPYHVDFGDGTTLLISGNLVSYSWKTAGTFRIKISTNIGLVVVSVETTFKIEDVDEGIKPGPVMISGFHDKRSKFGLIDFTRMDYAKSNCKVNLDDNVNELVLQGLSKYVYNASYNQTYTNFGQYTLLSQCTNPYGTTGNTSHFISRKFETTYHFHTLGTNFNTTVAGDDQFLNSITVLQNGVPMPKNNANAVRTYTILPKGMFLSENYMAYTANNIIIDKRILNVQNIIVQPSVSSDILDGAWNLTTNITVSIPAGNKMHINISFGVGENPMYYIDHSPNDIAIMFEVEFESLGYYPVNVNVSNDISSHYTEDLVSVEVPIVSISVKTQNITDKVDPVVFEIDLNIGTRGPMKVNFEINHDDGHLGTYNSFNTEYSFGTYIHKYWFKDWGIYTVCVRAYNRISSVSRCVTVQVGEEITYIDLTTNSILRVTTMQSAVFTIRCPKGSDKTYITDFGDGSIFVFTDRYLKNIQESVDWGVKTDTSPTPGSDNKGSLKETPVRRKKRELNGTHGMDVEENQTTWQNLLRDVSEREESVILGSNKTFVTSTTMQPTTMLGDYEEPGTTNTSTARRLKDGSIEVTHNYVSQGVFTVKIWVKNWFNSAKDTSCTKVIVNNTDTSDCQVPVINVGSLVSSLDNPLKRIRAAMINLTASVSINCQNTRQASYAWRAVRIVTEGQNNIERPLHAVCVDENTYPTLHIPAVSLEFGLYRITLTVAPMGRSVLATMVDFYVQVIPSPPVAKFRDDDHAWFFLYGSTIVDFTQSKDPDFDTTEGLEFDIFCFRDEDQQKVVRLSLSEIMSASTILKTTVTYKYTTKNPLVLYQYGKCLSDKKNITNEILTPNGMLTFPSELFVSERSSFGFRLFVTKEGRTSNVMMTFEIRLGNATNLLDQLDDLLKSNDTSGVLRAVSYLTSSLSAGSSSVSL</sequence>
<dbReference type="AlphaFoldDB" id="A0AAE0VX35"/>
<feature type="region of interest" description="Disordered" evidence="6">
    <location>
        <begin position="543"/>
        <end position="565"/>
    </location>
</feature>